<evidence type="ECO:0000313" key="1">
    <source>
        <dbReference type="EMBL" id="GMH17111.1"/>
    </source>
</evidence>
<reference evidence="1" key="1">
    <citation type="submission" date="2023-05" db="EMBL/GenBank/DDBJ databases">
        <title>Nepenthes gracilis genome sequencing.</title>
        <authorList>
            <person name="Fukushima K."/>
        </authorList>
    </citation>
    <scope>NUCLEOTIDE SEQUENCE</scope>
    <source>
        <strain evidence="1">SING2019-196</strain>
    </source>
</reference>
<keyword evidence="2" id="KW-1185">Reference proteome</keyword>
<gene>
    <name evidence="1" type="ORF">Nepgr_018952</name>
</gene>
<name>A0AAD3SUE1_NEPGR</name>
<proteinExistence type="predicted"/>
<evidence type="ECO:0000313" key="2">
    <source>
        <dbReference type="Proteomes" id="UP001279734"/>
    </source>
</evidence>
<dbReference type="AlphaFoldDB" id="A0AAD3SUE1"/>
<sequence length="75" mass="7915">MPTDALELAGIVEVDGLELALEPTNIRVVADVSARVLPEQLTQGPVIIEEVGVFEQVVDAPVADMFQEGGLEEAA</sequence>
<accession>A0AAD3SUE1</accession>
<comment type="caution">
    <text evidence="1">The sequence shown here is derived from an EMBL/GenBank/DDBJ whole genome shotgun (WGS) entry which is preliminary data.</text>
</comment>
<protein>
    <submittedName>
        <fullName evidence="1">Uncharacterized protein</fullName>
    </submittedName>
</protein>
<dbReference type="Proteomes" id="UP001279734">
    <property type="component" value="Unassembled WGS sequence"/>
</dbReference>
<dbReference type="EMBL" id="BSYO01000017">
    <property type="protein sequence ID" value="GMH17111.1"/>
    <property type="molecule type" value="Genomic_DNA"/>
</dbReference>
<organism evidence="1 2">
    <name type="scientific">Nepenthes gracilis</name>
    <name type="common">Slender pitcher plant</name>
    <dbReference type="NCBI Taxonomy" id="150966"/>
    <lineage>
        <taxon>Eukaryota</taxon>
        <taxon>Viridiplantae</taxon>
        <taxon>Streptophyta</taxon>
        <taxon>Embryophyta</taxon>
        <taxon>Tracheophyta</taxon>
        <taxon>Spermatophyta</taxon>
        <taxon>Magnoliopsida</taxon>
        <taxon>eudicotyledons</taxon>
        <taxon>Gunneridae</taxon>
        <taxon>Pentapetalae</taxon>
        <taxon>Caryophyllales</taxon>
        <taxon>Nepenthaceae</taxon>
        <taxon>Nepenthes</taxon>
    </lineage>
</organism>